<evidence type="ECO:0000256" key="5">
    <source>
        <dbReference type="ARBA" id="ARBA00022490"/>
    </source>
</evidence>
<dbReference type="Proteomes" id="UP001055200">
    <property type="component" value="Chromosome"/>
</dbReference>
<feature type="domain" description="Thioesterase" evidence="25">
    <location>
        <begin position="116"/>
        <end position="189"/>
    </location>
</feature>
<comment type="catalytic activity">
    <reaction evidence="21">
        <text>decanoyl-CoA + H2O = decanoate + CoA + H(+)</text>
        <dbReference type="Rhea" id="RHEA:40059"/>
        <dbReference type="ChEBI" id="CHEBI:15377"/>
        <dbReference type="ChEBI" id="CHEBI:15378"/>
        <dbReference type="ChEBI" id="CHEBI:27689"/>
        <dbReference type="ChEBI" id="CHEBI:57287"/>
        <dbReference type="ChEBI" id="CHEBI:61430"/>
    </reaction>
    <physiologicalReaction direction="left-to-right" evidence="21">
        <dbReference type="Rhea" id="RHEA:40060"/>
    </physiologicalReaction>
</comment>
<evidence type="ECO:0000313" key="27">
    <source>
        <dbReference type="Proteomes" id="UP001055200"/>
    </source>
</evidence>
<keyword evidence="7" id="KW-0378">Hydrolase</keyword>
<organism evidence="26 27">
    <name type="scientific">Mycolicibacillus parakoreensis</name>
    <dbReference type="NCBI Taxonomy" id="1069221"/>
    <lineage>
        <taxon>Bacteria</taxon>
        <taxon>Bacillati</taxon>
        <taxon>Actinomycetota</taxon>
        <taxon>Actinomycetes</taxon>
        <taxon>Mycobacteriales</taxon>
        <taxon>Mycobacteriaceae</taxon>
        <taxon>Mycolicibacillus</taxon>
    </lineage>
</organism>
<proteinExistence type="inferred from homology"/>
<evidence type="ECO:0000256" key="16">
    <source>
        <dbReference type="ARBA" id="ARBA00038848"/>
    </source>
</evidence>
<dbReference type="InterPro" id="IPR006683">
    <property type="entry name" value="Thioestr_dom"/>
</dbReference>
<evidence type="ECO:0000256" key="2">
    <source>
        <dbReference type="ARBA" id="ARBA00004496"/>
    </source>
</evidence>
<evidence type="ECO:0000256" key="15">
    <source>
        <dbReference type="ARBA" id="ARBA00038456"/>
    </source>
</evidence>
<evidence type="ECO:0000256" key="13">
    <source>
        <dbReference type="ARBA" id="ARBA00035852"/>
    </source>
</evidence>
<evidence type="ECO:0000256" key="21">
    <source>
        <dbReference type="ARBA" id="ARBA00047969"/>
    </source>
</evidence>
<comment type="catalytic activity">
    <reaction evidence="13">
        <text>(5Z,8Z,11Z,14Z)-eicosatetraenoyl-CoA + H2O = (5Z,8Z,11Z,14Z)-eicosatetraenoate + CoA + H(+)</text>
        <dbReference type="Rhea" id="RHEA:40151"/>
        <dbReference type="ChEBI" id="CHEBI:15377"/>
        <dbReference type="ChEBI" id="CHEBI:15378"/>
        <dbReference type="ChEBI" id="CHEBI:32395"/>
        <dbReference type="ChEBI" id="CHEBI:57287"/>
        <dbReference type="ChEBI" id="CHEBI:57368"/>
    </reaction>
    <physiologicalReaction direction="left-to-right" evidence="13">
        <dbReference type="Rhea" id="RHEA:40152"/>
    </physiologicalReaction>
</comment>
<comment type="catalytic activity">
    <reaction evidence="14">
        <text>(9Z)-octadecenoyl-CoA + H2O = (9Z)-octadecenoate + CoA + H(+)</text>
        <dbReference type="Rhea" id="RHEA:40139"/>
        <dbReference type="ChEBI" id="CHEBI:15377"/>
        <dbReference type="ChEBI" id="CHEBI:15378"/>
        <dbReference type="ChEBI" id="CHEBI:30823"/>
        <dbReference type="ChEBI" id="CHEBI:57287"/>
        <dbReference type="ChEBI" id="CHEBI:57387"/>
    </reaction>
    <physiologicalReaction direction="left-to-right" evidence="14">
        <dbReference type="Rhea" id="RHEA:40140"/>
    </physiologicalReaction>
</comment>
<evidence type="ECO:0000256" key="11">
    <source>
        <dbReference type="ARBA" id="ARBA00023136"/>
    </source>
</evidence>
<dbReference type="PANTHER" id="PTHR12418">
    <property type="entry name" value="ACYL-COENZYME A THIOESTERASE THEM4"/>
    <property type="match status" value="1"/>
</dbReference>
<evidence type="ECO:0000256" key="6">
    <source>
        <dbReference type="ARBA" id="ARBA00022703"/>
    </source>
</evidence>
<evidence type="ECO:0000256" key="22">
    <source>
        <dbReference type="ARBA" id="ARBA00048074"/>
    </source>
</evidence>
<keyword evidence="4" id="KW-1003">Cell membrane</keyword>
<keyword evidence="9" id="KW-0809">Transit peptide</keyword>
<comment type="catalytic activity">
    <reaction evidence="23">
        <text>tetradecanoyl-CoA + H2O = tetradecanoate + CoA + H(+)</text>
        <dbReference type="Rhea" id="RHEA:40119"/>
        <dbReference type="ChEBI" id="CHEBI:15377"/>
        <dbReference type="ChEBI" id="CHEBI:15378"/>
        <dbReference type="ChEBI" id="CHEBI:30807"/>
        <dbReference type="ChEBI" id="CHEBI:57287"/>
        <dbReference type="ChEBI" id="CHEBI:57385"/>
    </reaction>
    <physiologicalReaction direction="left-to-right" evidence="23">
        <dbReference type="Rhea" id="RHEA:40120"/>
    </physiologicalReaction>
</comment>
<dbReference type="InterPro" id="IPR052365">
    <property type="entry name" value="THEM4/THEM5_acyl-CoA_thioest"/>
</dbReference>
<comment type="similarity">
    <text evidence="15">Belongs to the THEM4/THEM5 thioesterase family.</text>
</comment>
<keyword evidence="10" id="KW-0443">Lipid metabolism</keyword>
<comment type="catalytic activity">
    <reaction evidence="20">
        <text>hexadecanoyl-CoA + H2O = hexadecanoate + CoA + H(+)</text>
        <dbReference type="Rhea" id="RHEA:16645"/>
        <dbReference type="ChEBI" id="CHEBI:7896"/>
        <dbReference type="ChEBI" id="CHEBI:15377"/>
        <dbReference type="ChEBI" id="CHEBI:15378"/>
        <dbReference type="ChEBI" id="CHEBI:57287"/>
        <dbReference type="ChEBI" id="CHEBI:57379"/>
        <dbReference type="EC" id="3.1.2.2"/>
    </reaction>
    <physiologicalReaction direction="left-to-right" evidence="20">
        <dbReference type="Rhea" id="RHEA:16646"/>
    </physiologicalReaction>
</comment>
<reference evidence="26" key="1">
    <citation type="submission" date="2022-08" db="EMBL/GenBank/DDBJ databases">
        <title>Complete genome sequence of 14 non-tuberculosis mycobacteria type-strains.</title>
        <authorList>
            <person name="Igarashi Y."/>
            <person name="Osugi A."/>
            <person name="Mitarai S."/>
        </authorList>
    </citation>
    <scope>NUCLEOTIDE SEQUENCE</scope>
    <source>
        <strain evidence="26">DSM 45575</strain>
    </source>
</reference>
<evidence type="ECO:0000256" key="18">
    <source>
        <dbReference type="ARBA" id="ARBA00043210"/>
    </source>
</evidence>
<evidence type="ECO:0000256" key="9">
    <source>
        <dbReference type="ARBA" id="ARBA00022946"/>
    </source>
</evidence>
<dbReference type="Pfam" id="PF03061">
    <property type="entry name" value="4HBT"/>
    <property type="match status" value="1"/>
</dbReference>
<evidence type="ECO:0000256" key="17">
    <source>
        <dbReference type="ARBA" id="ARBA00040123"/>
    </source>
</evidence>
<sequence>MADQHQRHPGGGFNPPEPTDKGGPDYGRFIEAVRTLQDHARAVDAPDTVITRAAGLIEQVSALLAPFDADEWAAPSGRRMDLPNRGNLLAVPLTTRTVGDRVRGTARFARYHLGRNGAVHGGALGLLFDSLLGMTAAVLTQNRYQRTAFLHLDYRRIVPIGTDLQVDAGLDEIDGRKTFVSGRLCHGDAVLTEARALFVRLNPGQP</sequence>
<dbReference type="EC" id="3.1.2.2" evidence="16"/>
<comment type="catalytic activity">
    <reaction evidence="19">
        <text>octanoyl-CoA + H2O = octanoate + CoA + H(+)</text>
        <dbReference type="Rhea" id="RHEA:30143"/>
        <dbReference type="ChEBI" id="CHEBI:15377"/>
        <dbReference type="ChEBI" id="CHEBI:15378"/>
        <dbReference type="ChEBI" id="CHEBI:25646"/>
        <dbReference type="ChEBI" id="CHEBI:57287"/>
        <dbReference type="ChEBI" id="CHEBI:57386"/>
    </reaction>
    <physiologicalReaction direction="left-to-right" evidence="19">
        <dbReference type="Rhea" id="RHEA:30144"/>
    </physiologicalReaction>
</comment>
<comment type="subcellular location">
    <subcellularLocation>
        <location evidence="3">Cell projection</location>
        <location evidence="3">Ruffle membrane</location>
    </subcellularLocation>
    <subcellularLocation>
        <location evidence="2">Cytoplasm</location>
    </subcellularLocation>
    <subcellularLocation>
        <location evidence="1">Membrane</location>
        <topology evidence="1">Peripheral membrane protein</topology>
    </subcellularLocation>
</comment>
<evidence type="ECO:0000256" key="23">
    <source>
        <dbReference type="ARBA" id="ARBA00048180"/>
    </source>
</evidence>
<dbReference type="SUPFAM" id="SSF54637">
    <property type="entry name" value="Thioesterase/thiol ester dehydrase-isomerase"/>
    <property type="match status" value="1"/>
</dbReference>
<comment type="catalytic activity">
    <reaction evidence="22">
        <text>dodecanoyl-CoA + H2O = dodecanoate + CoA + H(+)</text>
        <dbReference type="Rhea" id="RHEA:30135"/>
        <dbReference type="ChEBI" id="CHEBI:15377"/>
        <dbReference type="ChEBI" id="CHEBI:15378"/>
        <dbReference type="ChEBI" id="CHEBI:18262"/>
        <dbReference type="ChEBI" id="CHEBI:57287"/>
        <dbReference type="ChEBI" id="CHEBI:57375"/>
    </reaction>
    <physiologicalReaction direction="left-to-right" evidence="22">
        <dbReference type="Rhea" id="RHEA:30136"/>
    </physiologicalReaction>
</comment>
<protein>
    <recommendedName>
        <fullName evidence="17">Acyl-coenzyme A thioesterase THEM4</fullName>
        <ecNumber evidence="16">3.1.2.2</ecNumber>
    </recommendedName>
    <alternativeName>
        <fullName evidence="18">Thioesterase superfamily member 4</fullName>
    </alternativeName>
</protein>
<dbReference type="Gene3D" id="3.10.129.10">
    <property type="entry name" value="Hotdog Thioesterase"/>
    <property type="match status" value="1"/>
</dbReference>
<evidence type="ECO:0000259" key="25">
    <source>
        <dbReference type="Pfam" id="PF03061"/>
    </source>
</evidence>
<keyword evidence="27" id="KW-1185">Reference proteome</keyword>
<evidence type="ECO:0000256" key="1">
    <source>
        <dbReference type="ARBA" id="ARBA00004170"/>
    </source>
</evidence>
<evidence type="ECO:0000256" key="7">
    <source>
        <dbReference type="ARBA" id="ARBA00022801"/>
    </source>
</evidence>
<accession>A0ABY3TYS9</accession>
<evidence type="ECO:0000256" key="14">
    <source>
        <dbReference type="ARBA" id="ARBA00037002"/>
    </source>
</evidence>
<keyword evidence="5" id="KW-0963">Cytoplasm</keyword>
<gene>
    <name evidence="26" type="ORF">MIU77_11290</name>
</gene>
<keyword evidence="11" id="KW-0472">Membrane</keyword>
<dbReference type="RefSeq" id="WP_240169778.1">
    <property type="nucleotide sequence ID" value="NZ_CP092365.1"/>
</dbReference>
<dbReference type="EMBL" id="CP092365">
    <property type="protein sequence ID" value="ULN51495.1"/>
    <property type="molecule type" value="Genomic_DNA"/>
</dbReference>
<keyword evidence="8" id="KW-0276">Fatty acid metabolism</keyword>
<dbReference type="PANTHER" id="PTHR12418:SF19">
    <property type="entry name" value="ACYL-COENZYME A THIOESTERASE THEM4"/>
    <property type="match status" value="1"/>
</dbReference>
<keyword evidence="6" id="KW-0053">Apoptosis</keyword>
<evidence type="ECO:0000256" key="19">
    <source>
        <dbReference type="ARBA" id="ARBA00047588"/>
    </source>
</evidence>
<evidence type="ECO:0000256" key="4">
    <source>
        <dbReference type="ARBA" id="ARBA00022475"/>
    </source>
</evidence>
<evidence type="ECO:0000256" key="20">
    <source>
        <dbReference type="ARBA" id="ARBA00047734"/>
    </source>
</evidence>
<evidence type="ECO:0000256" key="12">
    <source>
        <dbReference type="ARBA" id="ARBA00023273"/>
    </source>
</evidence>
<evidence type="ECO:0000313" key="26">
    <source>
        <dbReference type="EMBL" id="ULN51495.1"/>
    </source>
</evidence>
<dbReference type="InterPro" id="IPR029069">
    <property type="entry name" value="HotDog_dom_sf"/>
</dbReference>
<keyword evidence="12" id="KW-0966">Cell projection</keyword>
<evidence type="ECO:0000256" key="8">
    <source>
        <dbReference type="ARBA" id="ARBA00022832"/>
    </source>
</evidence>
<evidence type="ECO:0000256" key="24">
    <source>
        <dbReference type="SAM" id="MobiDB-lite"/>
    </source>
</evidence>
<evidence type="ECO:0000256" key="10">
    <source>
        <dbReference type="ARBA" id="ARBA00023098"/>
    </source>
</evidence>
<evidence type="ECO:0000256" key="3">
    <source>
        <dbReference type="ARBA" id="ARBA00004632"/>
    </source>
</evidence>
<dbReference type="CDD" id="cd03443">
    <property type="entry name" value="PaaI_thioesterase"/>
    <property type="match status" value="1"/>
</dbReference>
<name>A0ABY3TYS9_9MYCO</name>
<feature type="region of interest" description="Disordered" evidence="24">
    <location>
        <begin position="1"/>
        <end position="26"/>
    </location>
</feature>